<dbReference type="EMBL" id="JARBDR010000917">
    <property type="protein sequence ID" value="KAJ8303616.1"/>
    <property type="molecule type" value="Genomic_DNA"/>
</dbReference>
<gene>
    <name evidence="2" type="ORF">KUTeg_020012</name>
</gene>
<name>A0ABQ9EGT1_TEGGR</name>
<feature type="compositionally biased region" description="Polar residues" evidence="1">
    <location>
        <begin position="132"/>
        <end position="141"/>
    </location>
</feature>
<evidence type="ECO:0000313" key="3">
    <source>
        <dbReference type="Proteomes" id="UP001217089"/>
    </source>
</evidence>
<protein>
    <submittedName>
        <fullName evidence="2">Uncharacterized protein</fullName>
    </submittedName>
</protein>
<evidence type="ECO:0000313" key="2">
    <source>
        <dbReference type="EMBL" id="KAJ8303616.1"/>
    </source>
</evidence>
<evidence type="ECO:0000256" key="1">
    <source>
        <dbReference type="SAM" id="MobiDB-lite"/>
    </source>
</evidence>
<keyword evidence="3" id="KW-1185">Reference proteome</keyword>
<feature type="compositionally biased region" description="Basic residues" evidence="1">
    <location>
        <begin position="1"/>
        <end position="14"/>
    </location>
</feature>
<proteinExistence type="predicted"/>
<feature type="region of interest" description="Disordered" evidence="1">
    <location>
        <begin position="1"/>
        <end position="36"/>
    </location>
</feature>
<organism evidence="2 3">
    <name type="scientific">Tegillarca granosa</name>
    <name type="common">Malaysian cockle</name>
    <name type="synonym">Anadara granosa</name>
    <dbReference type="NCBI Taxonomy" id="220873"/>
    <lineage>
        <taxon>Eukaryota</taxon>
        <taxon>Metazoa</taxon>
        <taxon>Spiralia</taxon>
        <taxon>Lophotrochozoa</taxon>
        <taxon>Mollusca</taxon>
        <taxon>Bivalvia</taxon>
        <taxon>Autobranchia</taxon>
        <taxon>Pteriomorphia</taxon>
        <taxon>Arcoida</taxon>
        <taxon>Arcoidea</taxon>
        <taxon>Arcidae</taxon>
        <taxon>Tegillarca</taxon>
    </lineage>
</organism>
<reference evidence="2 3" key="1">
    <citation type="submission" date="2022-12" db="EMBL/GenBank/DDBJ databases">
        <title>Chromosome-level genome of Tegillarca granosa.</title>
        <authorList>
            <person name="Kim J."/>
        </authorList>
    </citation>
    <scope>NUCLEOTIDE SEQUENCE [LARGE SCALE GENOMIC DNA]</scope>
    <source>
        <strain evidence="2">Teg-2019</strain>
        <tissue evidence="2">Adductor muscle</tissue>
    </source>
</reference>
<feature type="region of interest" description="Disordered" evidence="1">
    <location>
        <begin position="121"/>
        <end position="171"/>
    </location>
</feature>
<accession>A0ABQ9EGT1</accession>
<sequence length="171" mass="18944">MANKSKMPRKRRTAAIKNQTKPKLPDGDEGSNLTQKEREKKLNVFLLDFDKKVEAQKLKMQKDLKDLMVAVARAFVNCGGTIDSAVSSNRTVTDKIRTVISSRVLSGIDQNYSTCDTIMEEEHDTTQRSTRKNNSTLSSAMKSRKGPRKNASSAMMPPPAAPSSSYKAYGL</sequence>
<dbReference type="Proteomes" id="UP001217089">
    <property type="component" value="Unassembled WGS sequence"/>
</dbReference>
<comment type="caution">
    <text evidence="2">The sequence shown here is derived from an EMBL/GenBank/DDBJ whole genome shotgun (WGS) entry which is preliminary data.</text>
</comment>